<evidence type="ECO:0000256" key="5">
    <source>
        <dbReference type="ARBA" id="ARBA00023128"/>
    </source>
</evidence>
<dbReference type="AlphaFoldDB" id="A0ABD3HGK6"/>
<evidence type="ECO:0000313" key="8">
    <source>
        <dbReference type="Proteomes" id="UP001633002"/>
    </source>
</evidence>
<evidence type="ECO:0000256" key="4">
    <source>
        <dbReference type="ARBA" id="ARBA00022824"/>
    </source>
</evidence>
<proteinExistence type="predicted"/>
<evidence type="ECO:0000313" key="7">
    <source>
        <dbReference type="EMBL" id="KAL3688489.1"/>
    </source>
</evidence>
<dbReference type="EMBL" id="JBJQOH010000004">
    <property type="protein sequence ID" value="KAL3688489.1"/>
    <property type="molecule type" value="Genomic_DNA"/>
</dbReference>
<comment type="subcellular location">
    <subcellularLocation>
        <location evidence="2">Endoplasmic reticulum</location>
    </subcellularLocation>
    <subcellularLocation>
        <location evidence="3">Membrane</location>
    </subcellularLocation>
    <subcellularLocation>
        <location evidence="1">Mitochondrion</location>
    </subcellularLocation>
</comment>
<organism evidence="7 8">
    <name type="scientific">Riccia sorocarpa</name>
    <dbReference type="NCBI Taxonomy" id="122646"/>
    <lineage>
        <taxon>Eukaryota</taxon>
        <taxon>Viridiplantae</taxon>
        <taxon>Streptophyta</taxon>
        <taxon>Embryophyta</taxon>
        <taxon>Marchantiophyta</taxon>
        <taxon>Marchantiopsida</taxon>
        <taxon>Marchantiidae</taxon>
        <taxon>Marchantiales</taxon>
        <taxon>Ricciaceae</taxon>
        <taxon>Riccia</taxon>
    </lineage>
</organism>
<evidence type="ECO:0000256" key="6">
    <source>
        <dbReference type="ARBA" id="ARBA00023136"/>
    </source>
</evidence>
<evidence type="ECO:0000256" key="3">
    <source>
        <dbReference type="ARBA" id="ARBA00004370"/>
    </source>
</evidence>
<dbReference type="SUPFAM" id="SSF53474">
    <property type="entry name" value="alpha/beta-Hydrolases"/>
    <property type="match status" value="1"/>
</dbReference>
<gene>
    <name evidence="7" type="ORF">R1sor_014798</name>
</gene>
<dbReference type="Proteomes" id="UP001633002">
    <property type="component" value="Unassembled WGS sequence"/>
</dbReference>
<dbReference type="GO" id="GO:0005739">
    <property type="term" value="C:mitochondrion"/>
    <property type="evidence" value="ECO:0007669"/>
    <property type="project" value="UniProtKB-SubCell"/>
</dbReference>
<keyword evidence="6" id="KW-0472">Membrane</keyword>
<evidence type="ECO:0000256" key="2">
    <source>
        <dbReference type="ARBA" id="ARBA00004240"/>
    </source>
</evidence>
<evidence type="ECO:0000256" key="1">
    <source>
        <dbReference type="ARBA" id="ARBA00004173"/>
    </source>
</evidence>
<keyword evidence="4" id="KW-0256">Endoplasmic reticulum</keyword>
<dbReference type="Gene3D" id="3.40.50.1820">
    <property type="entry name" value="alpha/beta hydrolase"/>
    <property type="match status" value="1"/>
</dbReference>
<protein>
    <recommendedName>
        <fullName evidence="9">DUF676 domain-containing protein</fullName>
    </recommendedName>
</protein>
<comment type="caution">
    <text evidence="7">The sequence shown here is derived from an EMBL/GenBank/DDBJ whole genome shotgun (WGS) entry which is preliminary data.</text>
</comment>
<sequence length="310" mass="35377">MDESERKHAFWSTWRKRNSYDCWPITLLPEYFEKKKGAEYRIRVLAMCYESRAEVKGTEGYLLVETFISSLVTSGFCQNEPCDGDVPDVPIILVGHDLGGILIKYFIMHVEDRCSKEQDDGKKEKMLNFLRNLKAVIFYATPHSGSQVLEDLANSIQEETRNQLLKLTRVLGKDIGRINTDFAKYRRGEAEGLTKPRFSTIALGPTLLTNQKGFSKVMVVGEGSARYDVDDSCWVEADHFEVCQPEGLWANSLKKLGDKVHEEILKCRESEAQRLQERFVKLKNSTLNQQPEVEQTKARLAQGVPSLAEF</sequence>
<dbReference type="PANTHER" id="PTHR48182:SF2">
    <property type="entry name" value="PROTEIN SERAC1"/>
    <property type="match status" value="1"/>
</dbReference>
<dbReference type="InterPro" id="IPR052374">
    <property type="entry name" value="SERAC1"/>
</dbReference>
<dbReference type="GO" id="GO:0016020">
    <property type="term" value="C:membrane"/>
    <property type="evidence" value="ECO:0007669"/>
    <property type="project" value="UniProtKB-SubCell"/>
</dbReference>
<accession>A0ABD3HGK6</accession>
<keyword evidence="5" id="KW-0496">Mitochondrion</keyword>
<dbReference type="GO" id="GO:0005783">
    <property type="term" value="C:endoplasmic reticulum"/>
    <property type="evidence" value="ECO:0007669"/>
    <property type="project" value="UniProtKB-SubCell"/>
</dbReference>
<name>A0ABD3HGK6_9MARC</name>
<dbReference type="InterPro" id="IPR029058">
    <property type="entry name" value="AB_hydrolase_fold"/>
</dbReference>
<evidence type="ECO:0008006" key="9">
    <source>
        <dbReference type="Google" id="ProtNLM"/>
    </source>
</evidence>
<dbReference type="PANTHER" id="PTHR48182">
    <property type="entry name" value="PROTEIN SERAC1"/>
    <property type="match status" value="1"/>
</dbReference>
<keyword evidence="8" id="KW-1185">Reference proteome</keyword>
<reference evidence="7 8" key="1">
    <citation type="submission" date="2024-09" db="EMBL/GenBank/DDBJ databases">
        <title>Chromosome-scale assembly of Riccia sorocarpa.</title>
        <authorList>
            <person name="Paukszto L."/>
        </authorList>
    </citation>
    <scope>NUCLEOTIDE SEQUENCE [LARGE SCALE GENOMIC DNA]</scope>
    <source>
        <strain evidence="7">LP-2024</strain>
        <tissue evidence="7">Aerial parts of the thallus</tissue>
    </source>
</reference>